<evidence type="ECO:0000313" key="3">
    <source>
        <dbReference type="Proteomes" id="UP000251993"/>
    </source>
</evidence>
<dbReference type="KEGG" id="run:DR864_21875"/>
<name>A0A344TNI9_9BACT</name>
<feature type="signal peptide" evidence="1">
    <location>
        <begin position="1"/>
        <end position="24"/>
    </location>
</feature>
<gene>
    <name evidence="2" type="ORF">DR864_21875</name>
</gene>
<keyword evidence="3" id="KW-1185">Reference proteome</keyword>
<dbReference type="OrthoDB" id="9764164at2"/>
<dbReference type="Gene3D" id="3.40.50.1110">
    <property type="entry name" value="SGNH hydrolase"/>
    <property type="match status" value="1"/>
</dbReference>
<protein>
    <submittedName>
        <fullName evidence="2">Uncharacterized protein</fullName>
    </submittedName>
</protein>
<dbReference type="SUPFAM" id="SSF52266">
    <property type="entry name" value="SGNH hydrolase"/>
    <property type="match status" value="1"/>
</dbReference>
<feature type="chain" id="PRO_5016707856" evidence="1">
    <location>
        <begin position="25"/>
        <end position="477"/>
    </location>
</feature>
<dbReference type="EMBL" id="CP030850">
    <property type="protein sequence ID" value="AXE20210.1"/>
    <property type="molecule type" value="Genomic_DNA"/>
</dbReference>
<dbReference type="InterPro" id="IPR036514">
    <property type="entry name" value="SGNH_hydro_sf"/>
</dbReference>
<organism evidence="2 3">
    <name type="scientific">Runella rosea</name>
    <dbReference type="NCBI Taxonomy" id="2259595"/>
    <lineage>
        <taxon>Bacteria</taxon>
        <taxon>Pseudomonadati</taxon>
        <taxon>Bacteroidota</taxon>
        <taxon>Cytophagia</taxon>
        <taxon>Cytophagales</taxon>
        <taxon>Spirosomataceae</taxon>
        <taxon>Runella</taxon>
    </lineage>
</organism>
<evidence type="ECO:0000256" key="1">
    <source>
        <dbReference type="SAM" id="SignalP"/>
    </source>
</evidence>
<sequence>MNTTMTKPLYTAILGYLILSNCMACTPNVTEIGEEIDPSITPSSPTLVEAIKVENSWLGLFNAGDTTVKVKPDKDVLPEKPAKAPDLSKIQKEAGKFRLVSVGGALSAGFRDGGLYREGQLTAFPNLIARQMGISFVQSLFSEAEGNGTGYKTVAGTAGPLVKFNMVTNNLGVIQRNGETAYTDFGDKDKVELDQLAFPEIQKGLQFFRYPSDELKYYKYVDRAVSADIKAKYAKPTDWVNDQKADLFIFEFGMDDTYRIVARGAGGLAGGGQLPYYFTPEYELARSLAKKQHKGVILNVPEVLDFPYFNQITAEMVRKSGLNLFVGQDSYDPGLHRLIPTPTTEKVLKGELKPDVRGKVVLTTYDVISGNDFNSEQQMMSPKFYNTYFIGTAAKDTGWPVVDMYSLYKRIQAGGYVTDDRVAVNAAWPKGGNFFSADGVYPTAFGQAVIANEVIKTLNRHYGLDIPLLQTRFFLGK</sequence>
<dbReference type="AlphaFoldDB" id="A0A344TNI9"/>
<keyword evidence="1" id="KW-0732">Signal</keyword>
<dbReference type="GO" id="GO:0016788">
    <property type="term" value="F:hydrolase activity, acting on ester bonds"/>
    <property type="evidence" value="ECO:0007669"/>
    <property type="project" value="UniProtKB-ARBA"/>
</dbReference>
<accession>A0A344TNI9</accession>
<proteinExistence type="predicted"/>
<evidence type="ECO:0000313" key="2">
    <source>
        <dbReference type="EMBL" id="AXE20210.1"/>
    </source>
</evidence>
<reference evidence="2 3" key="1">
    <citation type="submission" date="2018-07" db="EMBL/GenBank/DDBJ databases">
        <title>Genome sequencing of Runella.</title>
        <authorList>
            <person name="Baek M.-G."/>
            <person name="Yi H."/>
        </authorList>
    </citation>
    <scope>NUCLEOTIDE SEQUENCE [LARGE SCALE GENOMIC DNA]</scope>
    <source>
        <strain evidence="2 3">HYN0085</strain>
    </source>
</reference>
<dbReference type="Proteomes" id="UP000251993">
    <property type="component" value="Chromosome"/>
</dbReference>